<evidence type="ECO:0000256" key="1">
    <source>
        <dbReference type="SAM" id="MobiDB-lite"/>
    </source>
</evidence>
<evidence type="ECO:0000256" key="2">
    <source>
        <dbReference type="SAM" id="SignalP"/>
    </source>
</evidence>
<feature type="signal peptide" evidence="2">
    <location>
        <begin position="1"/>
        <end position="30"/>
    </location>
</feature>
<feature type="compositionally biased region" description="Low complexity" evidence="1">
    <location>
        <begin position="249"/>
        <end position="267"/>
    </location>
</feature>
<organism evidence="4 5">
    <name type="scientific">Levilactobacillus paucivorans</name>
    <dbReference type="NCBI Taxonomy" id="616990"/>
    <lineage>
        <taxon>Bacteria</taxon>
        <taxon>Bacillati</taxon>
        <taxon>Bacillota</taxon>
        <taxon>Bacilli</taxon>
        <taxon>Lactobacillales</taxon>
        <taxon>Lactobacillaceae</taxon>
        <taxon>Levilactobacillus</taxon>
    </lineage>
</organism>
<evidence type="ECO:0000259" key="3">
    <source>
        <dbReference type="Pfam" id="PF19087"/>
    </source>
</evidence>
<protein>
    <recommendedName>
        <fullName evidence="3">DUF5776 domain-containing protein</fullName>
    </recommendedName>
</protein>
<feature type="domain" description="DUF5776" evidence="3">
    <location>
        <begin position="361"/>
        <end position="428"/>
    </location>
</feature>
<evidence type="ECO:0000313" key="4">
    <source>
        <dbReference type="EMBL" id="KRO04099.1"/>
    </source>
</evidence>
<dbReference type="InterPro" id="IPR044081">
    <property type="entry name" value="DUF5776"/>
</dbReference>
<dbReference type="EMBL" id="JQCA01000043">
    <property type="protein sequence ID" value="KRO04099.1"/>
    <property type="molecule type" value="Genomic_DNA"/>
</dbReference>
<proteinExistence type="predicted"/>
<feature type="chain" id="PRO_5006420319" description="DUF5776 domain-containing protein" evidence="2">
    <location>
        <begin position="31"/>
        <end position="431"/>
    </location>
</feature>
<name>A0A0R2LZL7_9LACO</name>
<reference evidence="4 5" key="1">
    <citation type="journal article" date="2015" name="Genome Announc.">
        <title>Expanding the biotechnology potential of lactobacilli through comparative genomics of 213 strains and associated genera.</title>
        <authorList>
            <person name="Sun Z."/>
            <person name="Harris H.M."/>
            <person name="McCann A."/>
            <person name="Guo C."/>
            <person name="Argimon S."/>
            <person name="Zhang W."/>
            <person name="Yang X."/>
            <person name="Jeffery I.B."/>
            <person name="Cooney J.C."/>
            <person name="Kagawa T.F."/>
            <person name="Liu W."/>
            <person name="Song Y."/>
            <person name="Salvetti E."/>
            <person name="Wrobel A."/>
            <person name="Rasinkangas P."/>
            <person name="Parkhill J."/>
            <person name="Rea M.C."/>
            <person name="O'Sullivan O."/>
            <person name="Ritari J."/>
            <person name="Douillard F.P."/>
            <person name="Paul Ross R."/>
            <person name="Yang R."/>
            <person name="Briner A.E."/>
            <person name="Felis G.E."/>
            <person name="de Vos W.M."/>
            <person name="Barrangou R."/>
            <person name="Klaenhammer T.R."/>
            <person name="Caufield P.W."/>
            <person name="Cui Y."/>
            <person name="Zhang H."/>
            <person name="O'Toole P.W."/>
        </authorList>
    </citation>
    <scope>NUCLEOTIDE SEQUENCE [LARGE SCALE GENOMIC DNA]</scope>
    <source>
        <strain evidence="4 5">DSM 22467</strain>
    </source>
</reference>
<dbReference type="Proteomes" id="UP000051906">
    <property type="component" value="Unassembled WGS sequence"/>
</dbReference>
<dbReference type="STRING" id="616990.IV54_GL001617"/>
<keyword evidence="5" id="KW-1185">Reference proteome</keyword>
<gene>
    <name evidence="4" type="ORF">IV54_GL001617</name>
</gene>
<comment type="caution">
    <text evidence="4">The sequence shown here is derived from an EMBL/GenBank/DDBJ whole genome shotgun (WGS) entry which is preliminary data.</text>
</comment>
<evidence type="ECO:0000313" key="5">
    <source>
        <dbReference type="Proteomes" id="UP000051906"/>
    </source>
</evidence>
<feature type="region of interest" description="Disordered" evidence="1">
    <location>
        <begin position="249"/>
        <end position="273"/>
    </location>
</feature>
<dbReference type="Pfam" id="PF19087">
    <property type="entry name" value="DUF5776"/>
    <property type="match status" value="1"/>
</dbReference>
<sequence>MTVKKFLFSLLLGSTALISLGGSTSLVANATTTDSTATTTNSTTDTSFASTAKRLNGPYDPSVLSLDMSQNQLYVKINDNVSPTLYDQDGQTVTETLPTANSRIYQFSNYILDLNTDKIYLQEISSANGLSIPDSYFEFDPNTMTIGGKTDDQGTFKFITDPVTFTFQPVNIDAQTTIGSEISINSGLDKNFSGSIGNTASTPYSLLISGLQSAVGATIPGYSFTSPTNNNDEPSFTWYYSKDATVPDNTNSANSTSETTSSSTTTSQVKVPSQSKPFSDFAVYATKKIGLYNSPNFSKATRKFWYAKQIRTKRPQFIVIGYARNKAGILRYKVRDINRKSKTFKQRGYITTDVADVSNNYYLKNPKTVLVIGTKGVNAYTHINLTGKARRHFKHGSILKVKALKTYHLTTRLVLNNGQYVTANKTLVQKK</sequence>
<dbReference type="AlphaFoldDB" id="A0A0R2LZL7"/>
<dbReference type="PATRIC" id="fig|616990.3.peg.1711"/>
<keyword evidence="2" id="KW-0732">Signal</keyword>
<accession>A0A0R2LZL7</accession>